<organism evidence="1 2">
    <name type="scientific">Parabacteroides johnsonii</name>
    <dbReference type="NCBI Taxonomy" id="387661"/>
    <lineage>
        <taxon>Bacteria</taxon>
        <taxon>Pseudomonadati</taxon>
        <taxon>Bacteroidota</taxon>
        <taxon>Bacteroidia</taxon>
        <taxon>Bacteroidales</taxon>
        <taxon>Tannerellaceae</taxon>
        <taxon>Parabacteroides</taxon>
    </lineage>
</organism>
<reference evidence="2" key="1">
    <citation type="submission" date="2017-04" db="EMBL/GenBank/DDBJ databases">
        <title>Function of individual gut microbiota members based on whole genome sequencing of pure cultures obtained from chicken caecum.</title>
        <authorList>
            <person name="Medvecky M."/>
            <person name="Cejkova D."/>
            <person name="Polansky O."/>
            <person name="Karasova D."/>
            <person name="Kubasova T."/>
            <person name="Cizek A."/>
            <person name="Rychlik I."/>
        </authorList>
    </citation>
    <scope>NUCLEOTIDE SEQUENCE [LARGE SCALE GENOMIC DNA]</scope>
    <source>
        <strain evidence="2">An42</strain>
    </source>
</reference>
<comment type="caution">
    <text evidence="1">The sequence shown here is derived from an EMBL/GenBank/DDBJ whole genome shotgun (WGS) entry which is preliminary data.</text>
</comment>
<evidence type="ECO:0000313" key="1">
    <source>
        <dbReference type="EMBL" id="OUO05876.1"/>
    </source>
</evidence>
<dbReference type="Proteomes" id="UP000195975">
    <property type="component" value="Unassembled WGS sequence"/>
</dbReference>
<accession>A0A9Q5X8H5</accession>
<sequence>MAGFFFQPRRHQKGEEIAVQVLFPAHVTVVPYLWNYCFLPMKRECHASGTLVPIKCNRLGTAFALIFSCGCFFVM</sequence>
<gene>
    <name evidence="1" type="ORF">B5F96_07360</name>
</gene>
<dbReference type="AlphaFoldDB" id="A0A9Q5X8H5"/>
<protein>
    <submittedName>
        <fullName evidence="1">Uncharacterized protein</fullName>
    </submittedName>
</protein>
<dbReference type="EMBL" id="NFIJ01000005">
    <property type="protein sequence ID" value="OUO05876.1"/>
    <property type="molecule type" value="Genomic_DNA"/>
</dbReference>
<evidence type="ECO:0000313" key="2">
    <source>
        <dbReference type="Proteomes" id="UP000195975"/>
    </source>
</evidence>
<proteinExistence type="predicted"/>
<name>A0A9Q5X8H5_9BACT</name>